<organism evidence="1 2">
    <name type="scientific">Castor canadensis</name>
    <name type="common">American beaver</name>
    <dbReference type="NCBI Taxonomy" id="51338"/>
    <lineage>
        <taxon>Eukaryota</taxon>
        <taxon>Metazoa</taxon>
        <taxon>Chordata</taxon>
        <taxon>Craniata</taxon>
        <taxon>Vertebrata</taxon>
        <taxon>Euteleostomi</taxon>
        <taxon>Mammalia</taxon>
        <taxon>Eutheria</taxon>
        <taxon>Euarchontoglires</taxon>
        <taxon>Glires</taxon>
        <taxon>Rodentia</taxon>
        <taxon>Castorimorpha</taxon>
        <taxon>Castoridae</taxon>
        <taxon>Castor</taxon>
    </lineage>
</organism>
<proteinExistence type="predicted"/>
<dbReference type="RefSeq" id="XP_073914273.1">
    <property type="nucleotide sequence ID" value="XM_074058172.1"/>
</dbReference>
<evidence type="ECO:0000313" key="2">
    <source>
        <dbReference type="RefSeq" id="XP_073914273.1"/>
    </source>
</evidence>
<dbReference type="Proteomes" id="UP001732720">
    <property type="component" value="Chromosome 2"/>
</dbReference>
<reference evidence="2" key="1">
    <citation type="submission" date="2025-08" db="UniProtKB">
        <authorList>
            <consortium name="RefSeq"/>
        </authorList>
    </citation>
    <scope>IDENTIFICATION</scope>
</reference>
<sequence>MYKSMKTTDTEKDPENKAAPWSIREQGTPGGVASNGRDLLKPPPRPRPHGCAALQTGPAGDQQDRHFLAMQTRAQWPHLLPLLLLLCGGCTCVCGCNETEMLQRLPLCGKAFADMMHKVDVWKWCDLPEFVVYYNNFTLCTEEETIDVGCYWPNPLIQDFIIGIHQQFFSNCTVDRTHWEDPPDEVLIPLIVVPILLTFAMAGLVTWHNKRSGGRL</sequence>
<accession>A0AC58LAX0</accession>
<gene>
    <name evidence="2" type="primary">Ramp3</name>
</gene>
<protein>
    <submittedName>
        <fullName evidence="2">Receptor activity-modifying protein 3</fullName>
    </submittedName>
</protein>
<keyword evidence="1" id="KW-1185">Reference proteome</keyword>
<keyword evidence="2" id="KW-0675">Receptor</keyword>
<name>A0AC58LAX0_CASCN</name>
<evidence type="ECO:0000313" key="1">
    <source>
        <dbReference type="Proteomes" id="UP001732720"/>
    </source>
</evidence>